<evidence type="ECO:0000313" key="2">
    <source>
        <dbReference type="EMBL" id="KAF9507004.1"/>
    </source>
</evidence>
<evidence type="ECO:0000256" key="1">
    <source>
        <dbReference type="SAM" id="MobiDB-lite"/>
    </source>
</evidence>
<name>A0A9P6AJJ7_9AGAM</name>
<gene>
    <name evidence="2" type="ORF">BS47DRAFT_1352220</name>
</gene>
<sequence>MTQPPASTNPTNVSQDFSTLRPSADSLREDSRFRVLVVGKVSHASFSIHFTHCKAFAVGGGKIFFDQCSIPRQQPH</sequence>
<evidence type="ECO:0000313" key="3">
    <source>
        <dbReference type="Proteomes" id="UP000886523"/>
    </source>
</evidence>
<protein>
    <submittedName>
        <fullName evidence="2">Uncharacterized protein</fullName>
    </submittedName>
</protein>
<comment type="caution">
    <text evidence="2">The sequence shown here is derived from an EMBL/GenBank/DDBJ whole genome shotgun (WGS) entry which is preliminary data.</text>
</comment>
<feature type="region of interest" description="Disordered" evidence="1">
    <location>
        <begin position="1"/>
        <end position="23"/>
    </location>
</feature>
<accession>A0A9P6AJJ7</accession>
<proteinExistence type="predicted"/>
<reference evidence="2" key="1">
    <citation type="journal article" date="2020" name="Nat. Commun.">
        <title>Large-scale genome sequencing of mycorrhizal fungi provides insights into the early evolution of symbiotic traits.</title>
        <authorList>
            <person name="Miyauchi S."/>
            <person name="Kiss E."/>
            <person name="Kuo A."/>
            <person name="Drula E."/>
            <person name="Kohler A."/>
            <person name="Sanchez-Garcia M."/>
            <person name="Morin E."/>
            <person name="Andreopoulos B."/>
            <person name="Barry K.W."/>
            <person name="Bonito G."/>
            <person name="Buee M."/>
            <person name="Carver A."/>
            <person name="Chen C."/>
            <person name="Cichocki N."/>
            <person name="Clum A."/>
            <person name="Culley D."/>
            <person name="Crous P.W."/>
            <person name="Fauchery L."/>
            <person name="Girlanda M."/>
            <person name="Hayes R.D."/>
            <person name="Keri Z."/>
            <person name="LaButti K."/>
            <person name="Lipzen A."/>
            <person name="Lombard V."/>
            <person name="Magnuson J."/>
            <person name="Maillard F."/>
            <person name="Murat C."/>
            <person name="Nolan M."/>
            <person name="Ohm R.A."/>
            <person name="Pangilinan J."/>
            <person name="Pereira M.F."/>
            <person name="Perotto S."/>
            <person name="Peter M."/>
            <person name="Pfister S."/>
            <person name="Riley R."/>
            <person name="Sitrit Y."/>
            <person name="Stielow J.B."/>
            <person name="Szollosi G."/>
            <person name="Zifcakova L."/>
            <person name="Stursova M."/>
            <person name="Spatafora J.W."/>
            <person name="Tedersoo L."/>
            <person name="Vaario L.M."/>
            <person name="Yamada A."/>
            <person name="Yan M."/>
            <person name="Wang P."/>
            <person name="Xu J."/>
            <person name="Bruns T."/>
            <person name="Baldrian P."/>
            <person name="Vilgalys R."/>
            <person name="Dunand C."/>
            <person name="Henrissat B."/>
            <person name="Grigoriev I.V."/>
            <person name="Hibbett D."/>
            <person name="Nagy L.G."/>
            <person name="Martin F.M."/>
        </authorList>
    </citation>
    <scope>NUCLEOTIDE SEQUENCE</scope>
    <source>
        <strain evidence="2">UP504</strain>
    </source>
</reference>
<feature type="compositionally biased region" description="Polar residues" evidence="1">
    <location>
        <begin position="1"/>
        <end position="21"/>
    </location>
</feature>
<keyword evidence="3" id="KW-1185">Reference proteome</keyword>
<feature type="non-terminal residue" evidence="2">
    <location>
        <position position="76"/>
    </location>
</feature>
<dbReference type="EMBL" id="MU129093">
    <property type="protein sequence ID" value="KAF9507004.1"/>
    <property type="molecule type" value="Genomic_DNA"/>
</dbReference>
<dbReference type="AlphaFoldDB" id="A0A9P6AJJ7"/>
<organism evidence="2 3">
    <name type="scientific">Hydnum rufescens UP504</name>
    <dbReference type="NCBI Taxonomy" id="1448309"/>
    <lineage>
        <taxon>Eukaryota</taxon>
        <taxon>Fungi</taxon>
        <taxon>Dikarya</taxon>
        <taxon>Basidiomycota</taxon>
        <taxon>Agaricomycotina</taxon>
        <taxon>Agaricomycetes</taxon>
        <taxon>Cantharellales</taxon>
        <taxon>Hydnaceae</taxon>
        <taxon>Hydnum</taxon>
    </lineage>
</organism>
<dbReference type="Proteomes" id="UP000886523">
    <property type="component" value="Unassembled WGS sequence"/>
</dbReference>